<evidence type="ECO:0000313" key="3">
    <source>
        <dbReference type="EMBL" id="CAI9965374.1"/>
    </source>
</evidence>
<accession>A0AA86R3V9</accession>
<evidence type="ECO:0000313" key="6">
    <source>
        <dbReference type="Proteomes" id="UP001642409"/>
    </source>
</evidence>
<keyword evidence="3" id="KW-0675">Receptor</keyword>
<gene>
    <name evidence="2" type="ORF">HINF_LOCUS15999</name>
    <name evidence="4" type="ORF">HINF_LOCUS38717</name>
    <name evidence="3" type="ORF">HINF_LOCUS53019</name>
    <name evidence="5" type="ORF">HINF_LOCUS62234</name>
</gene>
<reference evidence="3" key="1">
    <citation type="submission" date="2023-06" db="EMBL/GenBank/DDBJ databases">
        <authorList>
            <person name="Kurt Z."/>
        </authorList>
    </citation>
    <scope>NUCLEOTIDE SEQUENCE</scope>
</reference>
<keyword evidence="1" id="KW-0472">Membrane</keyword>
<comment type="caution">
    <text evidence="3">The sequence shown here is derived from an EMBL/GenBank/DDBJ whole genome shotgun (WGS) entry which is preliminary data.</text>
</comment>
<organism evidence="3">
    <name type="scientific">Hexamita inflata</name>
    <dbReference type="NCBI Taxonomy" id="28002"/>
    <lineage>
        <taxon>Eukaryota</taxon>
        <taxon>Metamonada</taxon>
        <taxon>Diplomonadida</taxon>
        <taxon>Hexamitidae</taxon>
        <taxon>Hexamitinae</taxon>
        <taxon>Hexamita</taxon>
    </lineage>
</organism>
<evidence type="ECO:0000313" key="4">
    <source>
        <dbReference type="EMBL" id="CAL6041064.1"/>
    </source>
</evidence>
<evidence type="ECO:0000256" key="1">
    <source>
        <dbReference type="SAM" id="Phobius"/>
    </source>
</evidence>
<name>A0AA86R3V9_9EUKA</name>
<evidence type="ECO:0000313" key="2">
    <source>
        <dbReference type="EMBL" id="CAI9928354.1"/>
    </source>
</evidence>
<dbReference type="EMBL" id="CATOUU010000391">
    <property type="protein sequence ID" value="CAI9928354.1"/>
    <property type="molecule type" value="Genomic_DNA"/>
</dbReference>
<protein>
    <submittedName>
        <fullName evidence="3">Growth factor receptor cysteine-rich domain superfamily</fullName>
    </submittedName>
    <submittedName>
        <fullName evidence="4">Growth_factor receptor cysteine-rich domain superfamily</fullName>
    </submittedName>
</protein>
<dbReference type="EMBL" id="CATOUU010000990">
    <property type="protein sequence ID" value="CAI9965374.1"/>
    <property type="molecule type" value="Genomic_DNA"/>
</dbReference>
<dbReference type="Proteomes" id="UP001642409">
    <property type="component" value="Unassembled WGS sequence"/>
</dbReference>
<dbReference type="AlphaFoldDB" id="A0AA86R3V9"/>
<keyword evidence="1" id="KW-1133">Transmembrane helix</keyword>
<reference evidence="4 6" key="2">
    <citation type="submission" date="2024-07" db="EMBL/GenBank/DDBJ databases">
        <authorList>
            <person name="Akdeniz Z."/>
        </authorList>
    </citation>
    <scope>NUCLEOTIDE SEQUENCE [LARGE SCALE GENOMIC DNA]</scope>
</reference>
<keyword evidence="1" id="KW-0812">Transmembrane</keyword>
<feature type="transmembrane region" description="Helical" evidence="1">
    <location>
        <begin position="198"/>
        <end position="222"/>
    </location>
</feature>
<evidence type="ECO:0000313" key="5">
    <source>
        <dbReference type="EMBL" id="CAL6084499.1"/>
    </source>
</evidence>
<sequence length="255" mass="28069">MMVESVSCVFKLLEQEVFILIRFVSVQLQDIQEHQIQFVKIVGEMVKLLMVRNVQHAKANIQEVFSNKISVYVIQAKAMQARQIHSACNCASEACCQLSNKHYINSACTTCDIAFSLSSWSIQSQNCECVEANGLIGGQNSVCTSCWSSQTVVKNSVCTTCTSIDINAIFIQNQCQCKNSFTLKNNICVKPTNVKQTIGLAVGIPVAAVVVVVVVIVSVLVIKKRQSLKQKSNDSAEIPQQMMQPALQSTITENK</sequence>
<proteinExistence type="predicted"/>
<dbReference type="InterPro" id="IPR009030">
    <property type="entry name" value="Growth_fac_rcpt_cys_sf"/>
</dbReference>
<dbReference type="SUPFAM" id="SSF57184">
    <property type="entry name" value="Growth factor receptor domain"/>
    <property type="match status" value="1"/>
</dbReference>
<dbReference type="EMBL" id="CAXDID020000379">
    <property type="protein sequence ID" value="CAL6084499.1"/>
    <property type="molecule type" value="Genomic_DNA"/>
</dbReference>
<keyword evidence="6" id="KW-1185">Reference proteome</keyword>
<dbReference type="EMBL" id="CAXDID020000148">
    <property type="protein sequence ID" value="CAL6041064.1"/>
    <property type="molecule type" value="Genomic_DNA"/>
</dbReference>